<proteinExistence type="predicted"/>
<evidence type="ECO:0000313" key="1">
    <source>
        <dbReference type="EMBL" id="SVD90249.1"/>
    </source>
</evidence>
<gene>
    <name evidence="1" type="ORF">METZ01_LOCUS443103</name>
</gene>
<dbReference type="Gene3D" id="3.20.20.150">
    <property type="entry name" value="Divalent-metal-dependent TIM barrel enzymes"/>
    <property type="match status" value="1"/>
</dbReference>
<evidence type="ECO:0008006" key="2">
    <source>
        <dbReference type="Google" id="ProtNLM"/>
    </source>
</evidence>
<dbReference type="EMBL" id="UINC01180851">
    <property type="protein sequence ID" value="SVD90249.1"/>
    <property type="molecule type" value="Genomic_DNA"/>
</dbReference>
<organism evidence="1">
    <name type="scientific">marine metagenome</name>
    <dbReference type="NCBI Taxonomy" id="408172"/>
    <lineage>
        <taxon>unclassified sequences</taxon>
        <taxon>metagenomes</taxon>
        <taxon>ecological metagenomes</taxon>
    </lineage>
</organism>
<reference evidence="1" key="1">
    <citation type="submission" date="2018-05" db="EMBL/GenBank/DDBJ databases">
        <authorList>
            <person name="Lanie J.A."/>
            <person name="Ng W.-L."/>
            <person name="Kazmierczak K.M."/>
            <person name="Andrzejewski T.M."/>
            <person name="Davidsen T.M."/>
            <person name="Wayne K.J."/>
            <person name="Tettelin H."/>
            <person name="Glass J.I."/>
            <person name="Rusch D."/>
            <person name="Podicherti R."/>
            <person name="Tsui H.-C.T."/>
            <person name="Winkler M.E."/>
        </authorList>
    </citation>
    <scope>NUCLEOTIDE SEQUENCE</scope>
</reference>
<accession>A0A382Z4Y3</accession>
<protein>
    <recommendedName>
        <fullName evidence="2">Xylose isomerase-like TIM barrel domain-containing protein</fullName>
    </recommendedName>
</protein>
<sequence length="43" mass="4738">MMIPCSANLGYLFTEYSLPGAIRESAKAGFKAVECHFPYQVPV</sequence>
<dbReference type="AlphaFoldDB" id="A0A382Z4Y3"/>
<dbReference type="InterPro" id="IPR036237">
    <property type="entry name" value="Xyl_isomerase-like_sf"/>
</dbReference>
<dbReference type="SUPFAM" id="SSF51658">
    <property type="entry name" value="Xylose isomerase-like"/>
    <property type="match status" value="1"/>
</dbReference>
<name>A0A382Z4Y3_9ZZZZ</name>
<feature type="non-terminal residue" evidence="1">
    <location>
        <position position="43"/>
    </location>
</feature>